<dbReference type="PANTHER" id="PTHR22683:SF41">
    <property type="entry name" value="DNA TRANSLOCASE FTSK"/>
    <property type="match status" value="1"/>
</dbReference>
<organism evidence="19 20">
    <name type="scientific">Heliomicrobium undosum</name>
    <dbReference type="NCBI Taxonomy" id="121734"/>
    <lineage>
        <taxon>Bacteria</taxon>
        <taxon>Bacillati</taxon>
        <taxon>Bacillota</taxon>
        <taxon>Clostridia</taxon>
        <taxon>Eubacteriales</taxon>
        <taxon>Heliobacteriaceae</taxon>
        <taxon>Heliomicrobium</taxon>
    </lineage>
</organism>
<dbReference type="GO" id="GO:0005524">
    <property type="term" value="F:ATP binding"/>
    <property type="evidence" value="ECO:0007669"/>
    <property type="project" value="UniProtKB-UniRule"/>
</dbReference>
<evidence type="ECO:0000256" key="12">
    <source>
        <dbReference type="ARBA" id="ARBA00023306"/>
    </source>
</evidence>
<sequence>MANMFHQLKEDLKYEMAGLGVLAVAVFGIVSLFTVGANPLVLPSAGAGAVGQFFYNSLSITAGQGKIIFPLFLAYIGVKIMTQRAQFAIGRKLAGFTASYMILLTFLHLMLPVGGSDWQAGMEGKGGGVLGASVAILLKTLFGTIGTYVVLTALILAAVLFAFEVSLVQLVGLLFAGLAGWYGRVRGVLGKFLFTVVEEEEPVPKKAVEKKSRRKKTEEPSPANGSEDIPLVIFEHEKNTPEWLKQIQKPFDKAAPEPAGPSRSAPSGSTIGTAAPVTPATPEPENTSAALDDTAPLIIQHYDDTELPEEPSIDDTLVEAKRHGEASMPGFAETAAGDPADGELSAGAPWADLESNAAETVATGLLDENRESGVTAAVNAAATTNATAATSARAATSATAATKAASGLPGVVEYDLPPLSLLSRSMRVKSPRLDHDITENVRILEETLNNFGVRVKVTQVNRGPAITRYEVQPAPGVKVSKITNLADDIALSLAAGAVRIEAPIPGKAAVGIEVPNKEVTAVTFREVLETNEFQQASSKLTIALGKDIAGAPVVSELNRMPHLLIAGATGAGKSVCMNTLISSILFKAKPNEVKFLMIDPKMVELTQYNGIPHMIAPVVTDAKKAATALKWIVNEMENRYELFAASGVKDITRYNQFKALDNPDGPQPALPYVVVLIDELADLMMVAAVDVEDAICRLAQMARAAGIHLVIATQRPSVDVITGIIKANVPSRIAFAVSSQIDSRTILDQAGAEKLLGRGDMLFSPVGSNKPQRVQGCYVSDKEVETVVEFLKTQGLPEYQEGVIKAQEQAEAPEEDDDELFVDAVRVLLDSGQASISMLQRRLRVGYARAARLIDIMEQRGIVGGYEGSKPREILISKVQFEAKYGSAKNTGS</sequence>
<evidence type="ECO:0000256" key="14">
    <source>
        <dbReference type="ARBA" id="ARBA00025923"/>
    </source>
</evidence>
<dbReference type="InterPro" id="IPR002543">
    <property type="entry name" value="FtsK_dom"/>
</dbReference>
<dbReference type="EMBL" id="WXEY01000026">
    <property type="protein sequence ID" value="MZP31146.1"/>
    <property type="molecule type" value="Genomic_DNA"/>
</dbReference>
<dbReference type="Pfam" id="PF13491">
    <property type="entry name" value="FtsK_4TM"/>
    <property type="match status" value="1"/>
</dbReference>
<dbReference type="Pfam" id="PF09397">
    <property type="entry name" value="FtsK_gamma"/>
    <property type="match status" value="1"/>
</dbReference>
<evidence type="ECO:0000256" key="7">
    <source>
        <dbReference type="ARBA" id="ARBA00022829"/>
    </source>
</evidence>
<evidence type="ECO:0000256" key="1">
    <source>
        <dbReference type="ARBA" id="ARBA00004651"/>
    </source>
</evidence>
<dbReference type="SUPFAM" id="SSF52540">
    <property type="entry name" value="P-loop containing nucleoside triphosphate hydrolases"/>
    <property type="match status" value="1"/>
</dbReference>
<keyword evidence="3" id="KW-1003">Cell membrane</keyword>
<evidence type="ECO:0000256" key="3">
    <source>
        <dbReference type="ARBA" id="ARBA00022475"/>
    </source>
</evidence>
<dbReference type="GO" id="GO:0003677">
    <property type="term" value="F:DNA binding"/>
    <property type="evidence" value="ECO:0007669"/>
    <property type="project" value="UniProtKB-KW"/>
</dbReference>
<dbReference type="SMART" id="SM00382">
    <property type="entry name" value="AAA"/>
    <property type="match status" value="1"/>
</dbReference>
<dbReference type="InterPro" id="IPR027417">
    <property type="entry name" value="P-loop_NTPase"/>
</dbReference>
<feature type="region of interest" description="Disordered" evidence="16">
    <location>
        <begin position="204"/>
        <end position="230"/>
    </location>
</feature>
<evidence type="ECO:0000256" key="4">
    <source>
        <dbReference type="ARBA" id="ARBA00022618"/>
    </source>
</evidence>
<feature type="compositionally biased region" description="Low complexity" evidence="16">
    <location>
        <begin position="256"/>
        <end position="280"/>
    </location>
</feature>
<gene>
    <name evidence="19" type="ORF">GTO91_15675</name>
</gene>
<protein>
    <submittedName>
        <fullName evidence="19">Cell division protein FtsK</fullName>
    </submittedName>
</protein>
<evidence type="ECO:0000313" key="19">
    <source>
        <dbReference type="EMBL" id="MZP31146.1"/>
    </source>
</evidence>
<feature type="transmembrane region" description="Helical" evidence="17">
    <location>
        <begin position="89"/>
        <end position="109"/>
    </location>
</feature>
<evidence type="ECO:0000259" key="18">
    <source>
        <dbReference type="PROSITE" id="PS50901"/>
    </source>
</evidence>
<dbReference type="InterPro" id="IPR003593">
    <property type="entry name" value="AAA+_ATPase"/>
</dbReference>
<feature type="region of interest" description="Disordered" evidence="16">
    <location>
        <begin position="252"/>
        <end position="292"/>
    </location>
</feature>
<keyword evidence="8 15" id="KW-0067">ATP-binding</keyword>
<dbReference type="Pfam" id="PF17854">
    <property type="entry name" value="FtsK_alpha"/>
    <property type="match status" value="1"/>
</dbReference>
<evidence type="ECO:0000256" key="8">
    <source>
        <dbReference type="ARBA" id="ARBA00022840"/>
    </source>
</evidence>
<feature type="transmembrane region" description="Helical" evidence="17">
    <location>
        <begin position="129"/>
        <end position="151"/>
    </location>
</feature>
<name>A0A845L616_9FIRM</name>
<keyword evidence="7" id="KW-0159">Chromosome partition</keyword>
<comment type="caution">
    <text evidence="19">The sequence shown here is derived from an EMBL/GenBank/DDBJ whole genome shotgun (WGS) entry which is preliminary data.</text>
</comment>
<dbReference type="AlphaFoldDB" id="A0A845L616"/>
<accession>A0A845L616</accession>
<evidence type="ECO:0000256" key="11">
    <source>
        <dbReference type="ARBA" id="ARBA00023136"/>
    </source>
</evidence>
<dbReference type="InterPro" id="IPR041027">
    <property type="entry name" value="FtsK_alpha"/>
</dbReference>
<keyword evidence="10" id="KW-0238">DNA-binding</keyword>
<evidence type="ECO:0000313" key="20">
    <source>
        <dbReference type="Proteomes" id="UP000463470"/>
    </source>
</evidence>
<dbReference type="Gene3D" id="3.40.50.300">
    <property type="entry name" value="P-loop containing nucleotide triphosphate hydrolases"/>
    <property type="match status" value="1"/>
</dbReference>
<dbReference type="SMART" id="SM00843">
    <property type="entry name" value="Ftsk_gamma"/>
    <property type="match status" value="1"/>
</dbReference>
<feature type="transmembrane region" description="Helical" evidence="17">
    <location>
        <begin position="12"/>
        <end position="33"/>
    </location>
</feature>
<evidence type="ECO:0000256" key="2">
    <source>
        <dbReference type="ARBA" id="ARBA00006474"/>
    </source>
</evidence>
<comment type="function">
    <text evidence="13">Essential cell division protein that coordinates cell division and chromosome segregation. The N-terminus is involved in assembly of the cell-division machinery. The C-terminus functions as a DNA motor that moves dsDNA in an ATP-dependent manner towards the dif recombination site, which is located within the replication terminus region. Required for activation of the Xer recombinase, allowing activation of chromosome unlinking by recombination.</text>
</comment>
<dbReference type="SUPFAM" id="SSF46785">
    <property type="entry name" value="Winged helix' DNA-binding domain"/>
    <property type="match status" value="1"/>
</dbReference>
<dbReference type="PANTHER" id="PTHR22683">
    <property type="entry name" value="SPORULATION PROTEIN RELATED"/>
    <property type="match status" value="1"/>
</dbReference>
<keyword evidence="9 17" id="KW-1133">Transmembrane helix</keyword>
<reference evidence="19 20" key="1">
    <citation type="submission" date="2020-01" db="EMBL/GenBank/DDBJ databases">
        <title>Whole-genome sequence of Heliobacterium undosum DSM 13378.</title>
        <authorList>
            <person name="Kyndt J.A."/>
            <person name="Meyer T.E."/>
        </authorList>
    </citation>
    <scope>NUCLEOTIDE SEQUENCE [LARGE SCALE GENOMIC DNA]</scope>
    <source>
        <strain evidence="19 20">DSM 13378</strain>
    </source>
</reference>
<comment type="similarity">
    <text evidence="2">Belongs to the FtsK/SpoIIIE/SftA family.</text>
</comment>
<dbReference type="GO" id="GO:0051301">
    <property type="term" value="P:cell division"/>
    <property type="evidence" value="ECO:0007669"/>
    <property type="project" value="UniProtKB-KW"/>
</dbReference>
<dbReference type="Gene3D" id="3.30.980.40">
    <property type="match status" value="1"/>
</dbReference>
<evidence type="ECO:0000256" key="15">
    <source>
        <dbReference type="PROSITE-ProRule" id="PRU00289"/>
    </source>
</evidence>
<evidence type="ECO:0000256" key="6">
    <source>
        <dbReference type="ARBA" id="ARBA00022741"/>
    </source>
</evidence>
<evidence type="ECO:0000256" key="17">
    <source>
        <dbReference type="SAM" id="Phobius"/>
    </source>
</evidence>
<feature type="domain" description="FtsK" evidence="18">
    <location>
        <begin position="550"/>
        <end position="744"/>
    </location>
</feature>
<keyword evidence="20" id="KW-1185">Reference proteome</keyword>
<comment type="subunit">
    <text evidence="14">Homohexamer. Forms a ring that surrounds DNA.</text>
</comment>
<keyword evidence="4 19" id="KW-0132">Cell division</keyword>
<comment type="subcellular location">
    <subcellularLocation>
        <location evidence="1">Cell membrane</location>
        <topology evidence="1">Multi-pass membrane protein</topology>
    </subcellularLocation>
</comment>
<dbReference type="Pfam" id="PF01580">
    <property type="entry name" value="FtsK_SpoIIIE"/>
    <property type="match status" value="1"/>
</dbReference>
<feature type="transmembrane region" description="Helical" evidence="17">
    <location>
        <begin position="158"/>
        <end position="182"/>
    </location>
</feature>
<dbReference type="InterPro" id="IPR025199">
    <property type="entry name" value="FtsK_4TM"/>
</dbReference>
<evidence type="ECO:0000256" key="13">
    <source>
        <dbReference type="ARBA" id="ARBA00024986"/>
    </source>
</evidence>
<dbReference type="Proteomes" id="UP000463470">
    <property type="component" value="Unassembled WGS sequence"/>
</dbReference>
<keyword evidence="11 17" id="KW-0472">Membrane</keyword>
<proteinExistence type="inferred from homology"/>
<dbReference type="InterPro" id="IPR036388">
    <property type="entry name" value="WH-like_DNA-bd_sf"/>
</dbReference>
<feature type="transmembrane region" description="Helical" evidence="17">
    <location>
        <begin position="53"/>
        <end position="77"/>
    </location>
</feature>
<keyword evidence="5 17" id="KW-0812">Transmembrane</keyword>
<dbReference type="InterPro" id="IPR036390">
    <property type="entry name" value="WH_DNA-bd_sf"/>
</dbReference>
<evidence type="ECO:0000256" key="10">
    <source>
        <dbReference type="ARBA" id="ARBA00023125"/>
    </source>
</evidence>
<dbReference type="PROSITE" id="PS50901">
    <property type="entry name" value="FTSK"/>
    <property type="match status" value="1"/>
</dbReference>
<evidence type="ECO:0000256" key="16">
    <source>
        <dbReference type="SAM" id="MobiDB-lite"/>
    </source>
</evidence>
<dbReference type="OrthoDB" id="9807790at2"/>
<dbReference type="RefSeq" id="WP_161259666.1">
    <property type="nucleotide sequence ID" value="NZ_WXEY01000026.1"/>
</dbReference>
<keyword evidence="6 15" id="KW-0547">Nucleotide-binding</keyword>
<dbReference type="GO" id="GO:0005886">
    <property type="term" value="C:plasma membrane"/>
    <property type="evidence" value="ECO:0007669"/>
    <property type="project" value="UniProtKB-SubCell"/>
</dbReference>
<keyword evidence="12" id="KW-0131">Cell cycle</keyword>
<evidence type="ECO:0000256" key="5">
    <source>
        <dbReference type="ARBA" id="ARBA00022692"/>
    </source>
</evidence>
<dbReference type="Gene3D" id="1.10.10.10">
    <property type="entry name" value="Winged helix-like DNA-binding domain superfamily/Winged helix DNA-binding domain"/>
    <property type="match status" value="1"/>
</dbReference>
<dbReference type="CDD" id="cd01127">
    <property type="entry name" value="TrwB_TraG_TraD_VirD4"/>
    <property type="match status" value="1"/>
</dbReference>
<dbReference type="GO" id="GO:0007059">
    <property type="term" value="P:chromosome segregation"/>
    <property type="evidence" value="ECO:0007669"/>
    <property type="project" value="UniProtKB-KW"/>
</dbReference>
<dbReference type="InterPro" id="IPR018541">
    <property type="entry name" value="Ftsk_gamma"/>
</dbReference>
<dbReference type="InterPro" id="IPR050206">
    <property type="entry name" value="FtsK/SpoIIIE/SftA"/>
</dbReference>
<feature type="binding site" evidence="15">
    <location>
        <begin position="567"/>
        <end position="574"/>
    </location>
    <ligand>
        <name>ATP</name>
        <dbReference type="ChEBI" id="CHEBI:30616"/>
    </ligand>
</feature>
<evidence type="ECO:0000256" key="9">
    <source>
        <dbReference type="ARBA" id="ARBA00022989"/>
    </source>
</evidence>